<comment type="caution">
    <text evidence="2">The sequence shown here is derived from an EMBL/GenBank/DDBJ whole genome shotgun (WGS) entry which is preliminary data.</text>
</comment>
<dbReference type="AlphaFoldDB" id="A0AA39XT70"/>
<evidence type="ECO:0000256" key="1">
    <source>
        <dbReference type="SAM" id="SignalP"/>
    </source>
</evidence>
<accession>A0AA39XT70</accession>
<dbReference type="EMBL" id="JAULSV010000007">
    <property type="protein sequence ID" value="KAK0639206.1"/>
    <property type="molecule type" value="Genomic_DNA"/>
</dbReference>
<proteinExistence type="predicted"/>
<protein>
    <recommendedName>
        <fullName evidence="4">Hydrophobin</fullName>
    </recommendedName>
</protein>
<keyword evidence="1" id="KW-0732">Signal</keyword>
<gene>
    <name evidence="2" type="ORF">B0T16DRAFT_462906</name>
</gene>
<name>A0AA39XT70_9PEZI</name>
<dbReference type="Proteomes" id="UP001174936">
    <property type="component" value="Unassembled WGS sequence"/>
</dbReference>
<keyword evidence="3" id="KW-1185">Reference proteome</keyword>
<evidence type="ECO:0000313" key="2">
    <source>
        <dbReference type="EMBL" id="KAK0639206.1"/>
    </source>
</evidence>
<feature type="chain" id="PRO_5041468693" description="Hydrophobin" evidence="1">
    <location>
        <begin position="20"/>
        <end position="98"/>
    </location>
</feature>
<reference evidence="2" key="1">
    <citation type="submission" date="2023-06" db="EMBL/GenBank/DDBJ databases">
        <title>Genome-scale phylogeny and comparative genomics of the fungal order Sordariales.</title>
        <authorList>
            <consortium name="Lawrence Berkeley National Laboratory"/>
            <person name="Hensen N."/>
            <person name="Bonometti L."/>
            <person name="Westerberg I."/>
            <person name="Brannstrom I.O."/>
            <person name="Guillou S."/>
            <person name="Cros-Aarteil S."/>
            <person name="Calhoun S."/>
            <person name="Haridas S."/>
            <person name="Kuo A."/>
            <person name="Mondo S."/>
            <person name="Pangilinan J."/>
            <person name="Riley R."/>
            <person name="Labutti K."/>
            <person name="Andreopoulos B."/>
            <person name="Lipzen A."/>
            <person name="Chen C."/>
            <person name="Yanf M."/>
            <person name="Daum C."/>
            <person name="Ng V."/>
            <person name="Clum A."/>
            <person name="Steindorff A."/>
            <person name="Ohm R."/>
            <person name="Martin F."/>
            <person name="Silar P."/>
            <person name="Natvig D."/>
            <person name="Lalanne C."/>
            <person name="Gautier V."/>
            <person name="Ament-Velasquez S.L."/>
            <person name="Kruys A."/>
            <person name="Hutchinson M.I."/>
            <person name="Powell A.J."/>
            <person name="Barry K."/>
            <person name="Miller A.N."/>
            <person name="Grigoriev I.V."/>
            <person name="Debuchy R."/>
            <person name="Gladieux P."/>
            <person name="Thoren M.H."/>
            <person name="Johannesson H."/>
        </authorList>
    </citation>
    <scope>NUCLEOTIDE SEQUENCE</scope>
    <source>
        <strain evidence="2">SMH2532-1</strain>
    </source>
</reference>
<organism evidence="2 3">
    <name type="scientific">Cercophora newfieldiana</name>
    <dbReference type="NCBI Taxonomy" id="92897"/>
    <lineage>
        <taxon>Eukaryota</taxon>
        <taxon>Fungi</taxon>
        <taxon>Dikarya</taxon>
        <taxon>Ascomycota</taxon>
        <taxon>Pezizomycotina</taxon>
        <taxon>Sordariomycetes</taxon>
        <taxon>Sordariomycetidae</taxon>
        <taxon>Sordariales</taxon>
        <taxon>Lasiosphaeriaceae</taxon>
        <taxon>Cercophora</taxon>
    </lineage>
</organism>
<feature type="signal peptide" evidence="1">
    <location>
        <begin position="1"/>
        <end position="19"/>
    </location>
</feature>
<evidence type="ECO:0000313" key="3">
    <source>
        <dbReference type="Proteomes" id="UP001174936"/>
    </source>
</evidence>
<sequence>MQLTNAVIAFVTLAMAAVAAPTEGAGLAARTGPPPVSTCAPEQKTVCCDDAVCLLIGLIDVPLCGFLGGSSFCCTDNTIENGGFQLINIQTNCPLIVL</sequence>
<evidence type="ECO:0008006" key="4">
    <source>
        <dbReference type="Google" id="ProtNLM"/>
    </source>
</evidence>